<reference evidence="3" key="1">
    <citation type="journal article" date="2017" name="Nat. Microbiol.">
        <title>Global analysis of biosynthetic gene clusters reveals vast potential of secondary metabolite production in Penicillium species.</title>
        <authorList>
            <person name="Nielsen J.C."/>
            <person name="Grijseels S."/>
            <person name="Prigent S."/>
            <person name="Ji B."/>
            <person name="Dainat J."/>
            <person name="Nielsen K.F."/>
            <person name="Frisvad J.C."/>
            <person name="Workman M."/>
            <person name="Nielsen J."/>
        </authorList>
    </citation>
    <scope>NUCLEOTIDE SEQUENCE [LARGE SCALE GENOMIC DNA]</scope>
    <source>
        <strain evidence="3">IBT 29486</strain>
    </source>
</reference>
<dbReference type="InterPro" id="IPR011009">
    <property type="entry name" value="Kinase-like_dom_sf"/>
</dbReference>
<dbReference type="SUPFAM" id="SSF56112">
    <property type="entry name" value="Protein kinase-like (PK-like)"/>
    <property type="match status" value="1"/>
</dbReference>
<dbReference type="Proteomes" id="UP000191518">
    <property type="component" value="Unassembled WGS sequence"/>
</dbReference>
<dbReference type="GO" id="GO:0004672">
    <property type="term" value="F:protein kinase activity"/>
    <property type="evidence" value="ECO:0007669"/>
    <property type="project" value="InterPro"/>
</dbReference>
<accession>A0A1V6RY79</accession>
<dbReference type="InterPro" id="IPR000719">
    <property type="entry name" value="Prot_kinase_dom"/>
</dbReference>
<evidence type="ECO:0000313" key="2">
    <source>
        <dbReference type="EMBL" id="OQE06450.1"/>
    </source>
</evidence>
<dbReference type="EMBL" id="MDYP01000018">
    <property type="protein sequence ID" value="OQE06450.1"/>
    <property type="molecule type" value="Genomic_DNA"/>
</dbReference>
<dbReference type="STRING" id="29845.A0A1V6RY79"/>
<evidence type="ECO:0000313" key="3">
    <source>
        <dbReference type="Proteomes" id="UP000191518"/>
    </source>
</evidence>
<feature type="domain" description="Protein kinase" evidence="1">
    <location>
        <begin position="94"/>
        <end position="411"/>
    </location>
</feature>
<name>A0A1V6RY79_9EURO</name>
<proteinExistence type="predicted"/>
<dbReference type="GO" id="GO:0005524">
    <property type="term" value="F:ATP binding"/>
    <property type="evidence" value="ECO:0007669"/>
    <property type="project" value="InterPro"/>
</dbReference>
<dbReference type="AlphaFoldDB" id="A0A1V6RY79"/>
<dbReference type="Gene3D" id="1.10.510.10">
    <property type="entry name" value="Transferase(Phosphotransferase) domain 1"/>
    <property type="match status" value="1"/>
</dbReference>
<protein>
    <recommendedName>
        <fullName evidence="1">Protein kinase domain-containing protein</fullName>
    </recommendedName>
</protein>
<dbReference type="Gene3D" id="3.30.200.20">
    <property type="entry name" value="Phosphorylase Kinase, domain 1"/>
    <property type="match status" value="1"/>
</dbReference>
<keyword evidence="3" id="KW-1185">Reference proteome</keyword>
<comment type="caution">
    <text evidence="2">The sequence shown here is derived from an EMBL/GenBank/DDBJ whole genome shotgun (WGS) entry which is preliminary data.</text>
</comment>
<gene>
    <name evidence="2" type="ORF">PENVUL_c018G07333</name>
</gene>
<dbReference type="PROSITE" id="PS50011">
    <property type="entry name" value="PROTEIN_KINASE_DOM"/>
    <property type="match status" value="1"/>
</dbReference>
<dbReference type="OrthoDB" id="4062651at2759"/>
<sequence>MPIPISPLLPKWELQSYSENIDFDCDDLPEPKIRHQTLIFRNHSCKWHIKVTVIGTVFGFRSIKKSLPERHHEFKQFALSIDYTSLPLIADTVTEIEYTLSNENFNSITVQNETTFADNAFMTSMNMMTCEIKEDAKRVVYPIDGISSSLRRIKLEQLQDKVQISTAVFKVCFASQTFVYKEINRMGYLPLDTDNILQEIEALEIFQGCSNIVQAVGIITSTNPYQTDPSSDYPPVITGILLKFYPMGSLELIFEQHEANKVVCWSSVTIQIGEALICMHKAKRTHLNLKLSNIVLDADGNALIIDISGTGSFTWEWLAPEMKKELQDRVDDGHEAKPAQSPFEKQRLNDTWAYGKLLSTIAKKLGGNGLGLKANRVAECLMIEDPKIRMSLENAIEVLRQEDDGKPVANI</sequence>
<dbReference type="SMART" id="SM00220">
    <property type="entry name" value="S_TKc"/>
    <property type="match status" value="1"/>
</dbReference>
<organism evidence="2 3">
    <name type="scientific">Penicillium vulpinum</name>
    <dbReference type="NCBI Taxonomy" id="29845"/>
    <lineage>
        <taxon>Eukaryota</taxon>
        <taxon>Fungi</taxon>
        <taxon>Dikarya</taxon>
        <taxon>Ascomycota</taxon>
        <taxon>Pezizomycotina</taxon>
        <taxon>Eurotiomycetes</taxon>
        <taxon>Eurotiomycetidae</taxon>
        <taxon>Eurotiales</taxon>
        <taxon>Aspergillaceae</taxon>
        <taxon>Penicillium</taxon>
    </lineage>
</organism>
<evidence type="ECO:0000259" key="1">
    <source>
        <dbReference type="PROSITE" id="PS50011"/>
    </source>
</evidence>
<dbReference type="Pfam" id="PF00069">
    <property type="entry name" value="Pkinase"/>
    <property type="match status" value="1"/>
</dbReference>